<dbReference type="InterPro" id="IPR046433">
    <property type="entry name" value="ActCoA_hydro"/>
</dbReference>
<dbReference type="InterPro" id="IPR037171">
    <property type="entry name" value="NagB/RpiA_transferase-like"/>
</dbReference>
<dbReference type="Pfam" id="PF13336">
    <property type="entry name" value="AcetylCoA_hyd_C"/>
    <property type="match status" value="1"/>
</dbReference>
<dbReference type="EMBL" id="JAPEVI010000003">
    <property type="protein sequence ID" value="MCX2723967.1"/>
    <property type="molecule type" value="Genomic_DNA"/>
</dbReference>
<comment type="caution">
    <text evidence="2">The sequence shown here is derived from an EMBL/GenBank/DDBJ whole genome shotgun (WGS) entry which is preliminary data.</text>
</comment>
<sequence>MAKSKPSVDSAADDVARRIIDQTGGRIRLALPLGLGKANGIVNALTRAACADPQISLTILTALTLQRPAAKAGLKRRFLEPAADRLFGRYEPILYAQMIEEGTLPANIQVREFFFQAGYWLGNAYAQRHYISANYTHALTYALDFQPNVVAQLLARDDDGRTSLSCNTDITVDLLAARRQGRAEFIFAAEINENLPFMGGPAVVGDGEVDIMLEPDTSFELFSAVRQPVSLQHIAIGLQVSQLVPDGGTLQIGIGSIGDAIAQALLLREHKNEDYLSLFDACPFPDGAPEQHRARFEEGLYSVTEMLVGGLLELFESGIIRREVDGAAIHAAFFLECRDFYRRLREMPVATRDRIAMMPVSFTNSLYGDEEKKRAARRDARFVNNAMIVTCLGAAVSDGTGDGQVVSGVGGQFNFVSQALELEGGRSIITLNATRESNGKTVSNIRWNYPHMTVPRHYRDIVVTEYGVADLRAKTDEQCIAAMLDIADSRFQQGLLEQAKRAGKIDPGYEISAARRLNTADRLSYWLAPARRKGLLPRFPFGTDFTEVERRLLPALSVLKQAGKSKTALARLVARGLTSGPVEADCLERLGLDRPKSWKDLLLKYLVTGALAESKDTDAT</sequence>
<dbReference type="PANTHER" id="PTHR21432:SF20">
    <property type="entry name" value="ACETYL-COA HYDROLASE"/>
    <property type="match status" value="1"/>
</dbReference>
<dbReference type="PANTHER" id="PTHR21432">
    <property type="entry name" value="ACETYL-COA HYDROLASE-RELATED"/>
    <property type="match status" value="1"/>
</dbReference>
<feature type="domain" description="Acetyl-CoA hydrolase/transferase C-terminal" evidence="1">
    <location>
        <begin position="350"/>
        <end position="499"/>
    </location>
</feature>
<evidence type="ECO:0000313" key="2">
    <source>
        <dbReference type="EMBL" id="MCX2723967.1"/>
    </source>
</evidence>
<dbReference type="InterPro" id="IPR038460">
    <property type="entry name" value="AcetylCoA_hyd_C_sf"/>
</dbReference>
<protein>
    <recommendedName>
        <fullName evidence="1">Acetyl-CoA hydrolase/transferase C-terminal domain-containing protein</fullName>
    </recommendedName>
</protein>
<keyword evidence="3" id="KW-1185">Reference proteome</keyword>
<dbReference type="Gene3D" id="3.40.1080.10">
    <property type="entry name" value="Glutaconate Coenzyme A-transferase"/>
    <property type="match status" value="1"/>
</dbReference>
<proteinExistence type="predicted"/>
<evidence type="ECO:0000259" key="1">
    <source>
        <dbReference type="Pfam" id="PF13336"/>
    </source>
</evidence>
<evidence type="ECO:0000313" key="3">
    <source>
        <dbReference type="Proteomes" id="UP001300261"/>
    </source>
</evidence>
<dbReference type="Gene3D" id="3.40.1080.20">
    <property type="entry name" value="Acetyl-CoA hydrolase/transferase C-terminal domain"/>
    <property type="match status" value="1"/>
</dbReference>
<gene>
    <name evidence="2" type="ORF">ON753_16560</name>
</gene>
<dbReference type="Proteomes" id="UP001300261">
    <property type="component" value="Unassembled WGS sequence"/>
</dbReference>
<name>A0ABT3R4P6_9HYPH</name>
<accession>A0ABT3R4P6</accession>
<dbReference type="RefSeq" id="WP_265963718.1">
    <property type="nucleotide sequence ID" value="NZ_JAPEVI010000003.1"/>
</dbReference>
<dbReference type="Gene3D" id="3.30.750.70">
    <property type="entry name" value="4-hydroxybutyrate coenzyme like domains"/>
    <property type="match status" value="1"/>
</dbReference>
<dbReference type="InterPro" id="IPR026888">
    <property type="entry name" value="AcetylCoA_hyd_C"/>
</dbReference>
<reference evidence="2 3" key="1">
    <citation type="journal article" date="2016" name="Int. J. Syst. Evol. Microbiol.">
        <title>Labrenzia salina sp. nov., isolated from the rhizosphere of the halophyte Arthrocnemum macrostachyum.</title>
        <authorList>
            <person name="Camacho M."/>
            <person name="Redondo-Gomez S."/>
            <person name="Rodriguez-Llorente I."/>
            <person name="Rohde M."/>
            <person name="Sproer C."/>
            <person name="Schumann P."/>
            <person name="Klenk H.P."/>
            <person name="Montero-Calasanz M.D.C."/>
        </authorList>
    </citation>
    <scope>NUCLEOTIDE SEQUENCE [LARGE SCALE GENOMIC DNA]</scope>
    <source>
        <strain evidence="2 3">DSM 29163</strain>
    </source>
</reference>
<dbReference type="SUPFAM" id="SSF100950">
    <property type="entry name" value="NagB/RpiA/CoA transferase-like"/>
    <property type="match status" value="1"/>
</dbReference>
<organism evidence="2 3">
    <name type="scientific">Roseibium salinum</name>
    <dbReference type="NCBI Taxonomy" id="1604349"/>
    <lineage>
        <taxon>Bacteria</taxon>
        <taxon>Pseudomonadati</taxon>
        <taxon>Pseudomonadota</taxon>
        <taxon>Alphaproteobacteria</taxon>
        <taxon>Hyphomicrobiales</taxon>
        <taxon>Stappiaceae</taxon>
        <taxon>Roseibium</taxon>
    </lineage>
</organism>